<dbReference type="OrthoDB" id="2113314at2759"/>
<dbReference type="Pfam" id="PF25116">
    <property type="entry name" value="CBM87_Agd3"/>
    <property type="match status" value="1"/>
</dbReference>
<dbReference type="PANTHER" id="PTHR31002:SF34">
    <property type="entry name" value="CELL WALL PROTEIN CWP1-RELATED"/>
    <property type="match status" value="1"/>
</dbReference>
<sequence>MARPDSVPFPTFLLVLAISCIAKVANALAVANTILILARDSTSAYSAYSGFNGYGIPYQVVTVPQDGVTLPTLNSSATSGNYGGIVVLSEVSYQYNTSFESALTTAQWQQLYDYQTAFSVRMVRLDAYPTADFGTTTAIDGAGCCSTGVEQLVSITNDTGFPTANLKTGATMSTESIWHYPATITNSSIAWSIAEFAPSGDFTSNTVAAVINRIGNREQMVWFTSWATDWAPVSSYLQHAYIHWVTRGLYVGFRRVLLNTQVDDIMLETDLYSPNGTTFRIRPGDLANHITWTSSINSKMPAGSDYFIELGLNGNGGIESATDVDNNVCTPDNAIEYIADNPDTPLEFQKPLGTGTDIWPSTPKTFVWSATCADSDNLTAWFQTAANRDAFSYVTHTFTHESLDNATFADTSKEISFNVAWMTATGFTQATRFSGNGLIPPAITGLHNGDAINAWVQNGLTNGVGDNTRPVLLNTENPFWPYITTNESNGYAGFQVTPRWATTIYYNCDLPDCTLQEWIATSAGSGDFQNLLDNARQVNTQHLLDLRQDPFMFHQANLRQTDVASTVVNGVSGQFSLLQIWVETIVAEYSRLVDWPILTQKHDDTATTFAKRMARDQCKPNLTYEYSADGTQITGVTVTTTGNTCSVPIPVTFPGPVESTQGGTTEQIGSDPLTVWTTLSGSSQSFTLSTPIAVG</sequence>
<evidence type="ECO:0000259" key="3">
    <source>
        <dbReference type="Pfam" id="PF25116"/>
    </source>
</evidence>
<dbReference type="Proteomes" id="UP000799776">
    <property type="component" value="Unassembled WGS sequence"/>
</dbReference>
<dbReference type="InterPro" id="IPR056825">
    <property type="entry name" value="Agd3_C"/>
</dbReference>
<feature type="chain" id="PRO_5025444758" evidence="1">
    <location>
        <begin position="28"/>
        <end position="695"/>
    </location>
</feature>
<name>A0A6A5YAY7_9PEZI</name>
<dbReference type="Pfam" id="PF25115">
    <property type="entry name" value="Agd3_CE"/>
    <property type="match status" value="1"/>
</dbReference>
<evidence type="ECO:0000256" key="1">
    <source>
        <dbReference type="SAM" id="SignalP"/>
    </source>
</evidence>
<dbReference type="InterPro" id="IPR050788">
    <property type="entry name" value="Yeast_SRP1/TIP1_CWP"/>
</dbReference>
<feature type="domain" description="Agd3 deacetylase" evidence="2">
    <location>
        <begin position="258"/>
        <end position="622"/>
    </location>
</feature>
<feature type="domain" description="Agd3 CBM87" evidence="3">
    <location>
        <begin position="30"/>
        <end position="244"/>
    </location>
</feature>
<evidence type="ECO:0000313" key="5">
    <source>
        <dbReference type="EMBL" id="KAF2089035.1"/>
    </source>
</evidence>
<gene>
    <name evidence="5" type="ORF">K490DRAFT_64245</name>
</gene>
<accession>A0A6A5YAY7</accession>
<organism evidence="5 6">
    <name type="scientific">Saccharata proteae CBS 121410</name>
    <dbReference type="NCBI Taxonomy" id="1314787"/>
    <lineage>
        <taxon>Eukaryota</taxon>
        <taxon>Fungi</taxon>
        <taxon>Dikarya</taxon>
        <taxon>Ascomycota</taxon>
        <taxon>Pezizomycotina</taxon>
        <taxon>Dothideomycetes</taxon>
        <taxon>Dothideomycetes incertae sedis</taxon>
        <taxon>Botryosphaeriales</taxon>
        <taxon>Saccharataceae</taxon>
        <taxon>Saccharata</taxon>
    </lineage>
</organism>
<evidence type="ECO:0000313" key="6">
    <source>
        <dbReference type="Proteomes" id="UP000799776"/>
    </source>
</evidence>
<feature type="signal peptide" evidence="1">
    <location>
        <begin position="1"/>
        <end position="27"/>
    </location>
</feature>
<dbReference type="AlphaFoldDB" id="A0A6A5YAY7"/>
<proteinExistence type="predicted"/>
<feature type="domain" description="Agd3 C-terminal" evidence="4">
    <location>
        <begin position="626"/>
        <end position="692"/>
    </location>
</feature>
<protein>
    <submittedName>
        <fullName evidence="5">Putative extracellular serine-rich protein</fullName>
    </submittedName>
</protein>
<dbReference type="InterPro" id="IPR056826">
    <property type="entry name" value="Agd3_CE"/>
</dbReference>
<evidence type="ECO:0000259" key="2">
    <source>
        <dbReference type="Pfam" id="PF25115"/>
    </source>
</evidence>
<evidence type="ECO:0000259" key="4">
    <source>
        <dbReference type="Pfam" id="PF25117"/>
    </source>
</evidence>
<dbReference type="EMBL" id="ML978715">
    <property type="protein sequence ID" value="KAF2089035.1"/>
    <property type="molecule type" value="Genomic_DNA"/>
</dbReference>
<dbReference type="PROSITE" id="PS51257">
    <property type="entry name" value="PROKAR_LIPOPROTEIN"/>
    <property type="match status" value="1"/>
</dbReference>
<dbReference type="PANTHER" id="PTHR31002">
    <property type="entry name" value="SERIPAUPERIN"/>
    <property type="match status" value="1"/>
</dbReference>
<dbReference type="InterPro" id="IPR056827">
    <property type="entry name" value="CBM87_Agd3"/>
</dbReference>
<keyword evidence="1" id="KW-0732">Signal</keyword>
<reference evidence="5" key="1">
    <citation type="journal article" date="2020" name="Stud. Mycol.">
        <title>101 Dothideomycetes genomes: a test case for predicting lifestyles and emergence of pathogens.</title>
        <authorList>
            <person name="Haridas S."/>
            <person name="Albert R."/>
            <person name="Binder M."/>
            <person name="Bloem J."/>
            <person name="Labutti K."/>
            <person name="Salamov A."/>
            <person name="Andreopoulos B."/>
            <person name="Baker S."/>
            <person name="Barry K."/>
            <person name="Bills G."/>
            <person name="Bluhm B."/>
            <person name="Cannon C."/>
            <person name="Castanera R."/>
            <person name="Culley D."/>
            <person name="Daum C."/>
            <person name="Ezra D."/>
            <person name="Gonzalez J."/>
            <person name="Henrissat B."/>
            <person name="Kuo A."/>
            <person name="Liang C."/>
            <person name="Lipzen A."/>
            <person name="Lutzoni F."/>
            <person name="Magnuson J."/>
            <person name="Mondo S."/>
            <person name="Nolan M."/>
            <person name="Ohm R."/>
            <person name="Pangilinan J."/>
            <person name="Park H.-J."/>
            <person name="Ramirez L."/>
            <person name="Alfaro M."/>
            <person name="Sun H."/>
            <person name="Tritt A."/>
            <person name="Yoshinaga Y."/>
            <person name="Zwiers L.-H."/>
            <person name="Turgeon B."/>
            <person name="Goodwin S."/>
            <person name="Spatafora J."/>
            <person name="Crous P."/>
            <person name="Grigoriev I."/>
        </authorList>
    </citation>
    <scope>NUCLEOTIDE SEQUENCE</scope>
    <source>
        <strain evidence="5">CBS 121410</strain>
    </source>
</reference>
<dbReference type="Pfam" id="PF25117">
    <property type="entry name" value="Agd3_C"/>
    <property type="match status" value="1"/>
</dbReference>
<keyword evidence="6" id="KW-1185">Reference proteome</keyword>